<protein>
    <submittedName>
        <fullName evidence="1">Uncharacterized protein</fullName>
    </submittedName>
</protein>
<keyword evidence="2" id="KW-1185">Reference proteome</keyword>
<dbReference type="AlphaFoldDB" id="A0A1M6THP8"/>
<gene>
    <name evidence="1" type="ORF">SAMN05216499_10150</name>
</gene>
<proteinExistence type="predicted"/>
<reference evidence="1 2" key="1">
    <citation type="submission" date="2016-11" db="EMBL/GenBank/DDBJ databases">
        <authorList>
            <person name="Jaros S."/>
            <person name="Januszkiewicz K."/>
            <person name="Wedrychowicz H."/>
        </authorList>
    </citation>
    <scope>NUCLEOTIDE SEQUENCE [LARGE SCALE GENOMIC DNA]</scope>
    <source>
        <strain evidence="1 2">CGMCC 4.2025</strain>
    </source>
</reference>
<evidence type="ECO:0000313" key="2">
    <source>
        <dbReference type="Proteomes" id="UP000184111"/>
    </source>
</evidence>
<dbReference type="OrthoDB" id="4175099at2"/>
<accession>A0A1M6THP8</accession>
<name>A0A1M6THP8_9ACTN</name>
<dbReference type="RefSeq" id="WP_073492269.1">
    <property type="nucleotide sequence ID" value="NZ_FRBI01000001.1"/>
</dbReference>
<sequence>MPDTAQAWHLSLTASVYALGAAARELRAAHQHAALTAHAADPARIIPVPGHVTTPGAEPVRPHDEALWQLSDLYMVLEHHTAELYENAALGYAHGTASAVQAVLRNDRPRHVEVPRDRNGHYVLDPADLPDLSQSLTTTAGARELADLRTRLLTRAQTDDAANLANAAYAYGECAERALHHLIRHAEAHGFLHAS</sequence>
<dbReference type="Proteomes" id="UP000184111">
    <property type="component" value="Unassembled WGS sequence"/>
</dbReference>
<organism evidence="1 2">
    <name type="scientific">Actinacidiphila paucisporea</name>
    <dbReference type="NCBI Taxonomy" id="310782"/>
    <lineage>
        <taxon>Bacteria</taxon>
        <taxon>Bacillati</taxon>
        <taxon>Actinomycetota</taxon>
        <taxon>Actinomycetes</taxon>
        <taxon>Kitasatosporales</taxon>
        <taxon>Streptomycetaceae</taxon>
        <taxon>Actinacidiphila</taxon>
    </lineage>
</organism>
<dbReference type="STRING" id="310782.SAMN05216499_10150"/>
<evidence type="ECO:0000313" key="1">
    <source>
        <dbReference type="EMBL" id="SHK56515.1"/>
    </source>
</evidence>
<dbReference type="EMBL" id="FRBI01000001">
    <property type="protein sequence ID" value="SHK56515.1"/>
    <property type="molecule type" value="Genomic_DNA"/>
</dbReference>